<evidence type="ECO:0000313" key="2">
    <source>
        <dbReference type="EMBL" id="MEE6714909.1"/>
    </source>
</evidence>
<evidence type="ECO:0000313" key="3">
    <source>
        <dbReference type="Proteomes" id="UP001330016"/>
    </source>
</evidence>
<organism evidence="2 3">
    <name type="scientific">Schleiferilactobacillus harbinensis</name>
    <dbReference type="NCBI Taxonomy" id="304207"/>
    <lineage>
        <taxon>Bacteria</taxon>
        <taxon>Bacillati</taxon>
        <taxon>Bacillota</taxon>
        <taxon>Bacilli</taxon>
        <taxon>Lactobacillales</taxon>
        <taxon>Lactobacillaceae</taxon>
        <taxon>Schleiferilactobacillus</taxon>
    </lineage>
</organism>
<dbReference type="RefSeq" id="WP_331243307.1">
    <property type="nucleotide sequence ID" value="NZ_JAQSGJ010000006.1"/>
</dbReference>
<dbReference type="EMBL" id="JAQSGK010000006">
    <property type="protein sequence ID" value="MEE6714909.1"/>
    <property type="molecule type" value="Genomic_DNA"/>
</dbReference>
<evidence type="ECO:0000256" key="1">
    <source>
        <dbReference type="SAM" id="MobiDB-lite"/>
    </source>
</evidence>
<proteinExistence type="predicted"/>
<comment type="caution">
    <text evidence="2">The sequence shown here is derived from an EMBL/GenBank/DDBJ whole genome shotgun (WGS) entry which is preliminary data.</text>
</comment>
<sequence>MPNKIEDALLAIDMPEQQLTAAIRRGVDEAPAPQRWPKWPLIPITAATAVGLAAGIYVAAQHPAQEQPAPVTRTKQRQTPTLAQRVAAVKAGAAKKNAAYYGQASKTVQTSSEATISTGPEPKNVSELISLTDAAVTGIVTQLSARPYNKFPFTIATVLITRVLAGKTVRPGMTIRVQFSGGNLTNVGGETITYTAAGNRLPKVGDELAMALGKMPKGANGDSQPFWAGYGQDSIFFKDADGQYRLTPQPKSYGYNSKTGKQEPDNSIEERQTKLNREMNALIQEHTAN</sequence>
<feature type="region of interest" description="Disordered" evidence="1">
    <location>
        <begin position="247"/>
        <end position="268"/>
    </location>
</feature>
<protein>
    <submittedName>
        <fullName evidence="2">Uncharacterized protein</fullName>
    </submittedName>
</protein>
<dbReference type="Proteomes" id="UP001330016">
    <property type="component" value="Unassembled WGS sequence"/>
</dbReference>
<gene>
    <name evidence="2" type="ORF">PS435_03470</name>
</gene>
<name>A0ABU7SX28_9LACO</name>
<reference evidence="2 3" key="1">
    <citation type="submission" date="2023-02" db="EMBL/GenBank/DDBJ databases">
        <title>The predominant lactic acid bacteria and yeasts involved in the spontaneous fermentation of millet during the production of the traditional porridge Hausa koko in Ghana.</title>
        <authorList>
            <person name="Atter A."/>
            <person name="Diaz M."/>
        </authorList>
    </citation>
    <scope>NUCLEOTIDE SEQUENCE [LARGE SCALE GENOMIC DNA]</scope>
    <source>
        <strain evidence="2 3">FI11640</strain>
    </source>
</reference>
<keyword evidence="3" id="KW-1185">Reference proteome</keyword>
<accession>A0ABU7SX28</accession>